<name>A0A2A6RDK9_9CHLR</name>
<dbReference type="RefSeq" id="WP_097646141.1">
    <property type="nucleotide sequence ID" value="NZ_NQWI01000232.1"/>
</dbReference>
<dbReference type="Pfam" id="PF13650">
    <property type="entry name" value="Asp_protease_2"/>
    <property type="match status" value="1"/>
</dbReference>
<evidence type="ECO:0000313" key="1">
    <source>
        <dbReference type="EMBL" id="PDV99307.1"/>
    </source>
</evidence>
<proteinExistence type="predicted"/>
<keyword evidence="2" id="KW-1185">Reference proteome</keyword>
<evidence type="ECO:0000313" key="2">
    <source>
        <dbReference type="Proteomes" id="UP000220527"/>
    </source>
</evidence>
<accession>A0A2A6RDK9</accession>
<dbReference type="GO" id="GO:0006508">
    <property type="term" value="P:proteolysis"/>
    <property type="evidence" value="ECO:0007669"/>
    <property type="project" value="InterPro"/>
</dbReference>
<dbReference type="SUPFAM" id="SSF50630">
    <property type="entry name" value="Acid proteases"/>
    <property type="match status" value="1"/>
</dbReference>
<dbReference type="GO" id="GO:0004190">
    <property type="term" value="F:aspartic-type endopeptidase activity"/>
    <property type="evidence" value="ECO:0007669"/>
    <property type="project" value="InterPro"/>
</dbReference>
<dbReference type="EMBL" id="NQWI01000232">
    <property type="protein sequence ID" value="PDV99307.1"/>
    <property type="molecule type" value="Genomic_DNA"/>
</dbReference>
<dbReference type="PROSITE" id="PS00141">
    <property type="entry name" value="ASP_PROTEASE"/>
    <property type="match status" value="1"/>
</dbReference>
<dbReference type="InterPro" id="IPR001969">
    <property type="entry name" value="Aspartic_peptidase_AS"/>
</dbReference>
<dbReference type="AlphaFoldDB" id="A0A2A6RDK9"/>
<dbReference type="OrthoDB" id="7184860at2"/>
<reference evidence="2" key="1">
    <citation type="submission" date="2017-08" db="EMBL/GenBank/DDBJ databases">
        <authorList>
            <person name="Grouzdev D.S."/>
            <person name="Gaisin V.A."/>
            <person name="Rysina M.S."/>
            <person name="Gorlenko V.M."/>
        </authorList>
    </citation>
    <scope>NUCLEOTIDE SEQUENCE [LARGE SCALE GENOMIC DNA]</scope>
    <source>
        <strain evidence="2">Kir15-3F</strain>
    </source>
</reference>
<dbReference type="Gene3D" id="2.40.70.10">
    <property type="entry name" value="Acid Proteases"/>
    <property type="match status" value="2"/>
</dbReference>
<sequence length="303" mass="32018">MLDDRTKLHFPASGATELPLLFAPQVLRCVAAGPGGHPLHVLLDTGTDPSAIDLGLARRLGLRLGEFALGSDAASDAVPFTETVLPWLRLGTLELRDLYLLAVDLGRSPFKLDLVLGYNVLSSLTLTADYERGSLHLGHPDLEPSGMHDGSITLPLRFFEHFPALEGAMLLNAAGAEPSMPLPLVTIDTGSNGALTLGPDLAARAGLHPGAERVATSEGQGFVERVAVLRSSAASLRLGPFQFDHVELDAPTIQAGDLGRAGRANVGNALLARFGRITLDYRRAICLVEPQSNNNAGLDCNVS</sequence>
<organism evidence="1 2">
    <name type="scientific">Candidatus Viridilinea mediisalina</name>
    <dbReference type="NCBI Taxonomy" id="2024553"/>
    <lineage>
        <taxon>Bacteria</taxon>
        <taxon>Bacillati</taxon>
        <taxon>Chloroflexota</taxon>
        <taxon>Chloroflexia</taxon>
        <taxon>Chloroflexales</taxon>
        <taxon>Chloroflexineae</taxon>
        <taxon>Oscillochloridaceae</taxon>
        <taxon>Candidatus Viridilinea</taxon>
    </lineage>
</organism>
<comment type="caution">
    <text evidence="1">The sequence shown here is derived from an EMBL/GenBank/DDBJ whole genome shotgun (WGS) entry which is preliminary data.</text>
</comment>
<dbReference type="Proteomes" id="UP000220527">
    <property type="component" value="Unassembled WGS sequence"/>
</dbReference>
<dbReference type="InterPro" id="IPR021109">
    <property type="entry name" value="Peptidase_aspartic_dom_sf"/>
</dbReference>
<evidence type="ECO:0008006" key="3">
    <source>
        <dbReference type="Google" id="ProtNLM"/>
    </source>
</evidence>
<gene>
    <name evidence="1" type="ORF">CJ255_21600</name>
</gene>
<protein>
    <recommendedName>
        <fullName evidence="3">Peptidase A2 domain-containing protein</fullName>
    </recommendedName>
</protein>